<dbReference type="CDD" id="cd00590">
    <property type="entry name" value="RRM_SF"/>
    <property type="match status" value="1"/>
</dbReference>
<dbReference type="PANTHER" id="PTHR23236">
    <property type="entry name" value="EUKARYOTIC TRANSLATION INITIATION FACTOR 4B/4H"/>
    <property type="match status" value="1"/>
</dbReference>
<proteinExistence type="predicted"/>
<evidence type="ECO:0000313" key="7">
    <source>
        <dbReference type="Proteomes" id="UP000279236"/>
    </source>
</evidence>
<dbReference type="SUPFAM" id="SSF54928">
    <property type="entry name" value="RNA-binding domain, RBD"/>
    <property type="match status" value="2"/>
</dbReference>
<dbReference type="InterPro" id="IPR035979">
    <property type="entry name" value="RBD_domain_sf"/>
</dbReference>
<evidence type="ECO:0000256" key="1">
    <source>
        <dbReference type="ARBA" id="ARBA00022737"/>
    </source>
</evidence>
<evidence type="ECO:0000256" key="3">
    <source>
        <dbReference type="PROSITE-ProRule" id="PRU00176"/>
    </source>
</evidence>
<keyword evidence="2 3" id="KW-0694">RNA-binding</keyword>
<feature type="compositionally biased region" description="Low complexity" evidence="4">
    <location>
        <begin position="1"/>
        <end position="23"/>
    </location>
</feature>
<name>A0A427XS91_9TREE</name>
<feature type="compositionally biased region" description="Basic and acidic residues" evidence="4">
    <location>
        <begin position="155"/>
        <end position="168"/>
    </location>
</feature>
<comment type="caution">
    <text evidence="6">The sequence shown here is derived from an EMBL/GenBank/DDBJ whole genome shotgun (WGS) entry which is preliminary data.</text>
</comment>
<dbReference type="GO" id="GO:0003723">
    <property type="term" value="F:RNA binding"/>
    <property type="evidence" value="ECO:0007669"/>
    <property type="project" value="UniProtKB-UniRule"/>
</dbReference>
<dbReference type="Gene3D" id="3.30.70.330">
    <property type="match status" value="2"/>
</dbReference>
<sequence>MSATTTETTPAAAGPAAASPVPEVEGHRPMRWCWRARWPARPIREMGGRQEGRWERALMASQVYVGNLAFTATEEQVKEHFDKVGGEIVSVILPTRHKSRRPAGYAFVTFKDEADANKAVETLNETEIGERKIQLEVARSKEENAERKSVILEKRREAKATKEPKEAQAADAAAETSEDKSADKADKPKKKSAKKAGRRRGPEDGDDAAEAEATGEAAPAATKTRKARAPKQPKEGANGDEAAEKKAKAEPAERKPRLQLTGETSKTTVFVANLPFTIDDEGLSALFTDLSIKVKTAHVIRGLRRLPGRRPFRGSKGFGFVELDDPTQQQEAVEKINGSAIGDRTITAKIAQEMKPIEEIQAEADKADAEAEKAETAAAA</sequence>
<feature type="compositionally biased region" description="Low complexity" evidence="4">
    <location>
        <begin position="211"/>
        <end position="222"/>
    </location>
</feature>
<dbReference type="RefSeq" id="XP_028476247.1">
    <property type="nucleotide sequence ID" value="XM_028623314.1"/>
</dbReference>
<dbReference type="Pfam" id="PF00076">
    <property type="entry name" value="RRM_1"/>
    <property type="match status" value="2"/>
</dbReference>
<dbReference type="SMART" id="SM00360">
    <property type="entry name" value="RRM"/>
    <property type="match status" value="2"/>
</dbReference>
<feature type="domain" description="RRM" evidence="5">
    <location>
        <begin position="61"/>
        <end position="140"/>
    </location>
</feature>
<dbReference type="InterPro" id="IPR012677">
    <property type="entry name" value="Nucleotide-bd_a/b_plait_sf"/>
</dbReference>
<accession>A0A427XS91</accession>
<dbReference type="AlphaFoldDB" id="A0A427XS91"/>
<dbReference type="GeneID" id="39592527"/>
<feature type="region of interest" description="Disordered" evidence="4">
    <location>
        <begin position="1"/>
        <end position="24"/>
    </location>
</feature>
<dbReference type="Proteomes" id="UP000279236">
    <property type="component" value="Unassembled WGS sequence"/>
</dbReference>
<organism evidence="6 7">
    <name type="scientific">Apiotrichum porosum</name>
    <dbReference type="NCBI Taxonomy" id="105984"/>
    <lineage>
        <taxon>Eukaryota</taxon>
        <taxon>Fungi</taxon>
        <taxon>Dikarya</taxon>
        <taxon>Basidiomycota</taxon>
        <taxon>Agaricomycotina</taxon>
        <taxon>Tremellomycetes</taxon>
        <taxon>Trichosporonales</taxon>
        <taxon>Trichosporonaceae</taxon>
        <taxon>Apiotrichum</taxon>
    </lineage>
</organism>
<feature type="region of interest" description="Disordered" evidence="4">
    <location>
        <begin position="155"/>
        <end position="261"/>
    </location>
</feature>
<feature type="compositionally biased region" description="Basic residues" evidence="4">
    <location>
        <begin position="187"/>
        <end position="199"/>
    </location>
</feature>
<dbReference type="PROSITE" id="PS50102">
    <property type="entry name" value="RRM"/>
    <property type="match status" value="2"/>
</dbReference>
<evidence type="ECO:0000256" key="2">
    <source>
        <dbReference type="ARBA" id="ARBA00022884"/>
    </source>
</evidence>
<evidence type="ECO:0000256" key="4">
    <source>
        <dbReference type="SAM" id="MobiDB-lite"/>
    </source>
</evidence>
<feature type="domain" description="RRM" evidence="5">
    <location>
        <begin position="267"/>
        <end position="353"/>
    </location>
</feature>
<reference evidence="6 7" key="1">
    <citation type="submission" date="2018-11" db="EMBL/GenBank/DDBJ databases">
        <title>Genome sequence of Apiotrichum porosum DSM 27194.</title>
        <authorList>
            <person name="Aliyu H."/>
            <person name="Gorte O."/>
            <person name="Ochsenreither K."/>
        </authorList>
    </citation>
    <scope>NUCLEOTIDE SEQUENCE [LARGE SCALE GENOMIC DNA]</scope>
    <source>
        <strain evidence="6 7">DSM 27194</strain>
    </source>
</reference>
<gene>
    <name evidence="6" type="ORF">EHS24_007984</name>
</gene>
<feature type="compositionally biased region" description="Basic and acidic residues" evidence="4">
    <location>
        <begin position="177"/>
        <end position="186"/>
    </location>
</feature>
<dbReference type="STRING" id="105984.A0A427XS91"/>
<evidence type="ECO:0000259" key="5">
    <source>
        <dbReference type="PROSITE" id="PS50102"/>
    </source>
</evidence>
<dbReference type="EMBL" id="RSCE01000006">
    <property type="protein sequence ID" value="RSH81792.1"/>
    <property type="molecule type" value="Genomic_DNA"/>
</dbReference>
<dbReference type="InterPro" id="IPR000504">
    <property type="entry name" value="RRM_dom"/>
</dbReference>
<evidence type="ECO:0000313" key="6">
    <source>
        <dbReference type="EMBL" id="RSH81792.1"/>
    </source>
</evidence>
<feature type="compositionally biased region" description="Basic and acidic residues" evidence="4">
    <location>
        <begin position="242"/>
        <end position="256"/>
    </location>
</feature>
<dbReference type="PANTHER" id="PTHR23236:SF119">
    <property type="entry name" value="NUCLEAR RNA-BINDING PROTEIN SART-3"/>
    <property type="match status" value="1"/>
</dbReference>
<keyword evidence="1" id="KW-0677">Repeat</keyword>
<keyword evidence="7" id="KW-1185">Reference proteome</keyword>
<protein>
    <recommendedName>
        <fullName evidence="5">RRM domain-containing protein</fullName>
    </recommendedName>
</protein>
<dbReference type="OrthoDB" id="439808at2759"/>